<comment type="caution">
    <text evidence="1">The sequence shown here is derived from an EMBL/GenBank/DDBJ whole genome shotgun (WGS) entry which is preliminary data.</text>
</comment>
<gene>
    <name evidence="1" type="ORF">I4F81_005460</name>
</gene>
<keyword evidence="2" id="KW-1185">Reference proteome</keyword>
<reference evidence="1" key="1">
    <citation type="submission" date="2019-11" db="EMBL/GenBank/DDBJ databases">
        <title>Nori genome reveals adaptations in red seaweeds to the harsh intertidal environment.</title>
        <authorList>
            <person name="Wang D."/>
            <person name="Mao Y."/>
        </authorList>
    </citation>
    <scope>NUCLEOTIDE SEQUENCE</scope>
    <source>
        <tissue evidence="1">Gametophyte</tissue>
    </source>
</reference>
<organism evidence="1 2">
    <name type="scientific">Pyropia yezoensis</name>
    <name type="common">Susabi-nori</name>
    <name type="synonym">Porphyra yezoensis</name>
    <dbReference type="NCBI Taxonomy" id="2788"/>
    <lineage>
        <taxon>Eukaryota</taxon>
        <taxon>Rhodophyta</taxon>
        <taxon>Bangiophyceae</taxon>
        <taxon>Bangiales</taxon>
        <taxon>Bangiaceae</taxon>
        <taxon>Pyropia</taxon>
    </lineage>
</organism>
<evidence type="ECO:0000313" key="1">
    <source>
        <dbReference type="EMBL" id="KAK1862893.1"/>
    </source>
</evidence>
<dbReference type="EMBL" id="CM020619">
    <property type="protein sequence ID" value="KAK1862893.1"/>
    <property type="molecule type" value="Genomic_DNA"/>
</dbReference>
<accession>A0ACC3BZ95</accession>
<evidence type="ECO:0000313" key="2">
    <source>
        <dbReference type="Proteomes" id="UP000798662"/>
    </source>
</evidence>
<dbReference type="Proteomes" id="UP000798662">
    <property type="component" value="Chromosome 2"/>
</dbReference>
<protein>
    <submittedName>
        <fullName evidence="1">Uncharacterized protein</fullName>
    </submittedName>
</protein>
<proteinExistence type="predicted"/>
<name>A0ACC3BZ95_PYRYE</name>
<sequence>MSASAAAPPSRDYGLPAAGDVTAWENVMRPCTGVLQLYKGSGLAGCANSLRRRPTLVAVTVWVHCGLHYKRVQRQANAVCTPPVPGDMPPVDRPDSRFGFFPLPRDEPGQDPCVSVEVLDAAPGGEVRGVDGLLVVKLVPANDAGHPLLFCAPSKAIAEAWEHQLRMRLAPLAVVWSRHIGMVDNGSSGGGGGMGAARGSPDEATPLSTVAALHGGARHVLANDVVAGVVAELSQPNAHNIAAAAGPLVGVAFGALGFALSVFVAARLVFGAAAGVSEELDQLYGKLRRHVLPAFEQLPDDGIVDVGDLMNMLGRLVSGVEVLAGELYHLVRSRRQRFWMACMSGQQGLDVGAEFQTRLSRSQQCADDLVQLIQVGLQRQNVAKSEETGRAIIAAAPLATAQRAARKGLRALPPNVYYKWEDPEMPATRLYAAVMRSDADSTTCAAVGAHGMGGVGKTTSCLLVAHRIDGEEEGERRFPHGVHWLQLSETAREADVMRRVCDLATTLSGELAVAQEMIVAVNHLRAAVQDKSCLVILDDVWEDRWAAVFIGDLQTSPGSCLLFSTRRQDIATRSNVSQFVPVDIFRGAAAVDVLMKHAEANDKVWADKTDERVQLAVDTCGGLALALAVIGSLVHEVGWESAVERVRRERNAIFSRPVDVLDVVEESKGSLWASLLASYRALDTDQPLLWRARFQALCVVRQQEQLPMAALVALWGENKEMVKQIARTLRDRSLVMLHGEEDDATLALSMHDLVVEFLAGPDVLGQEQREQVHVKLMTKYCEHNCVGAADRPTSTESTSTLATVRALWGLRPDGFVERALPRLLCAGGAGGREELCVLLFDWRFISWRVAAGGGSCNVYRMDGRTYVENGHGVSVAVLDLLATVVEGAVAVPGVPLPLRLHQAAWEVTERFASRLHVAGGEAAAPLLAYLRETARLCLDKPAVALYGASRLDLPRALRVFGCGGAVHALCRVFNSRGQVFLCSGEANGNLTVWEKHGASRVAVLEGHTAWVSCLAVLDGGGSGGGQRVVSGSGDCTVRVWDVDGGTCVAVLEGHSGWLRCLAVVDGSGSGGGQRVVSGSDDGSVRVWDVDGGTCVAVLEGHTGLVMCLAVVDGGGSGSGQRVVSGSGDGSVRVWDVDGGTCVAVLEGHTDWVTCLAVLDGGGSGGGQRVVSGSDDRTVRVWDVDGGICVAVVDDCGLLVSCLAVLAGVGSDGGQRVVSGSPEGDVRLGQVDDDPSRALLGRQGRPTPARAALSRLWSACALPASSPLGGTCVFVDEHGMCTLLDNTGHLRFLPAPPTAAAFCCVSPDVVAWGTSTGGVFFGRVAP</sequence>